<dbReference type="CDD" id="cd22157">
    <property type="entry name" value="F-box_AtFBW1-like"/>
    <property type="match status" value="1"/>
</dbReference>
<sequence length="292" mass="32827">MVLARDSSLGGETVLPEEIVTEVLLWLPLKSLYRYKSVSKTWCSIISEHEFVKLHNGRNVGIVISNSSSFFQSRLSLTNIPPPPPFIEQQFGTAEIGFTEVINGLFCFYTPTGNLTLCNSYTFETMELPLPSFFRPNKYETQFRLGFDPFIGSYKLLCIGGLFDSDNVNLLEILTLGGVDMTKTKTKIKTINKKYNWIKLPPTHNFEVSMDLSCTPSVWINDSLYWLVECDDSKRKILAFNLRKLQFFTISLPAAANHQNLVVGDTRIVKLMGGLAVGCLITATTTTPELNL</sequence>
<organism evidence="2 3">
    <name type="scientific">Nicotiana attenuata</name>
    <name type="common">Coyote tobacco</name>
    <dbReference type="NCBI Taxonomy" id="49451"/>
    <lineage>
        <taxon>Eukaryota</taxon>
        <taxon>Viridiplantae</taxon>
        <taxon>Streptophyta</taxon>
        <taxon>Embryophyta</taxon>
        <taxon>Tracheophyta</taxon>
        <taxon>Spermatophyta</taxon>
        <taxon>Magnoliopsida</taxon>
        <taxon>eudicotyledons</taxon>
        <taxon>Gunneridae</taxon>
        <taxon>Pentapetalae</taxon>
        <taxon>asterids</taxon>
        <taxon>lamiids</taxon>
        <taxon>Solanales</taxon>
        <taxon>Solanaceae</taxon>
        <taxon>Nicotianoideae</taxon>
        <taxon>Nicotianeae</taxon>
        <taxon>Nicotiana</taxon>
    </lineage>
</organism>
<dbReference type="SMART" id="SM00256">
    <property type="entry name" value="FBOX"/>
    <property type="match status" value="1"/>
</dbReference>
<dbReference type="STRING" id="49451.A0A1J6IP76"/>
<dbReference type="PANTHER" id="PTHR31672:SF13">
    <property type="entry name" value="F-BOX PROTEIN CPR30-LIKE"/>
    <property type="match status" value="1"/>
</dbReference>
<dbReference type="PROSITE" id="PS50181">
    <property type="entry name" value="FBOX"/>
    <property type="match status" value="1"/>
</dbReference>
<reference evidence="2" key="1">
    <citation type="submission" date="2016-11" db="EMBL/GenBank/DDBJ databases">
        <title>The genome of Nicotiana attenuata.</title>
        <authorList>
            <person name="Xu S."/>
            <person name="Brockmoeller T."/>
            <person name="Gaquerel E."/>
            <person name="Navarro A."/>
            <person name="Kuhl H."/>
            <person name="Gase K."/>
            <person name="Ling Z."/>
            <person name="Zhou W."/>
            <person name="Kreitzer C."/>
            <person name="Stanke M."/>
            <person name="Tang H."/>
            <person name="Lyons E."/>
            <person name="Pandey P."/>
            <person name="Pandey S.P."/>
            <person name="Timmermann B."/>
            <person name="Baldwin I.T."/>
        </authorList>
    </citation>
    <scope>NUCLEOTIDE SEQUENCE [LARGE SCALE GENOMIC DNA]</scope>
    <source>
        <strain evidence="2">UT</strain>
    </source>
</reference>
<dbReference type="Gramene" id="OIT06506">
    <property type="protein sequence ID" value="OIT06506"/>
    <property type="gene ID" value="A4A49_08315"/>
</dbReference>
<evidence type="ECO:0000313" key="2">
    <source>
        <dbReference type="EMBL" id="OIT06506.1"/>
    </source>
</evidence>
<dbReference type="PANTHER" id="PTHR31672">
    <property type="entry name" value="BNACNNG10540D PROTEIN"/>
    <property type="match status" value="1"/>
</dbReference>
<dbReference type="SUPFAM" id="SSF81383">
    <property type="entry name" value="F-box domain"/>
    <property type="match status" value="1"/>
</dbReference>
<dbReference type="Pfam" id="PF00646">
    <property type="entry name" value="F-box"/>
    <property type="match status" value="1"/>
</dbReference>
<dbReference type="NCBIfam" id="TIGR01640">
    <property type="entry name" value="F_box_assoc_1"/>
    <property type="match status" value="1"/>
</dbReference>
<feature type="domain" description="F-box" evidence="1">
    <location>
        <begin position="15"/>
        <end position="54"/>
    </location>
</feature>
<evidence type="ECO:0000313" key="3">
    <source>
        <dbReference type="Proteomes" id="UP000187609"/>
    </source>
</evidence>
<dbReference type="AlphaFoldDB" id="A0A1J6IP76"/>
<comment type="caution">
    <text evidence="2">The sequence shown here is derived from an EMBL/GenBank/DDBJ whole genome shotgun (WGS) entry which is preliminary data.</text>
</comment>
<gene>
    <name evidence="2" type="ORF">A4A49_08315</name>
</gene>
<keyword evidence="3" id="KW-1185">Reference proteome</keyword>
<evidence type="ECO:0000259" key="1">
    <source>
        <dbReference type="PROSITE" id="PS50181"/>
    </source>
</evidence>
<name>A0A1J6IP76_NICAT</name>
<dbReference type="InterPro" id="IPR001810">
    <property type="entry name" value="F-box_dom"/>
</dbReference>
<dbReference type="Pfam" id="PF08268">
    <property type="entry name" value="FBA_3"/>
    <property type="match status" value="1"/>
</dbReference>
<dbReference type="Proteomes" id="UP000187609">
    <property type="component" value="Unassembled WGS sequence"/>
</dbReference>
<dbReference type="OMA" id="WCSIISE"/>
<proteinExistence type="predicted"/>
<dbReference type="InterPro" id="IPR013187">
    <property type="entry name" value="F-box-assoc_dom_typ3"/>
</dbReference>
<dbReference type="InterPro" id="IPR017451">
    <property type="entry name" value="F-box-assoc_interact_dom"/>
</dbReference>
<accession>A0A1J6IP76</accession>
<dbReference type="Gene3D" id="1.20.1280.50">
    <property type="match status" value="1"/>
</dbReference>
<dbReference type="InterPro" id="IPR050796">
    <property type="entry name" value="SCF_F-box_component"/>
</dbReference>
<dbReference type="EMBL" id="MJEQ01037184">
    <property type="protein sequence ID" value="OIT06506.1"/>
    <property type="molecule type" value="Genomic_DNA"/>
</dbReference>
<dbReference type="InterPro" id="IPR036047">
    <property type="entry name" value="F-box-like_dom_sf"/>
</dbReference>
<protein>
    <recommendedName>
        <fullName evidence="1">F-box domain-containing protein</fullName>
    </recommendedName>
</protein>